<dbReference type="SUPFAM" id="SSF52047">
    <property type="entry name" value="RNI-like"/>
    <property type="match status" value="1"/>
</dbReference>
<reference evidence="3 4" key="1">
    <citation type="submission" date="2024-01" db="EMBL/GenBank/DDBJ databases">
        <title>A draft genome for the cacao thread blight pathogen Marasmiellus scandens.</title>
        <authorList>
            <person name="Baruah I.K."/>
            <person name="Leung J."/>
            <person name="Bukari Y."/>
            <person name="Amoako-Attah I."/>
            <person name="Meinhardt L.W."/>
            <person name="Bailey B.A."/>
            <person name="Cohen S.P."/>
        </authorList>
    </citation>
    <scope>NUCLEOTIDE SEQUENCE [LARGE SCALE GENOMIC DNA]</scope>
    <source>
        <strain evidence="3 4">GH-19</strain>
    </source>
</reference>
<dbReference type="Gene3D" id="1.20.1280.50">
    <property type="match status" value="1"/>
</dbReference>
<dbReference type="InterPro" id="IPR036291">
    <property type="entry name" value="NAD(P)-bd_dom_sf"/>
</dbReference>
<dbReference type="Proteomes" id="UP001498398">
    <property type="component" value="Unassembled WGS sequence"/>
</dbReference>
<dbReference type="SUPFAM" id="SSF50129">
    <property type="entry name" value="GroES-like"/>
    <property type="match status" value="1"/>
</dbReference>
<dbReference type="Gene3D" id="3.40.50.720">
    <property type="entry name" value="NAD(P)-binding Rossmann-like Domain"/>
    <property type="match status" value="1"/>
</dbReference>
<evidence type="ECO:0000313" key="3">
    <source>
        <dbReference type="EMBL" id="KAK7438414.1"/>
    </source>
</evidence>
<keyword evidence="4" id="KW-1185">Reference proteome</keyword>
<organism evidence="3 4">
    <name type="scientific">Marasmiellus scandens</name>
    <dbReference type="NCBI Taxonomy" id="2682957"/>
    <lineage>
        <taxon>Eukaryota</taxon>
        <taxon>Fungi</taxon>
        <taxon>Dikarya</taxon>
        <taxon>Basidiomycota</taxon>
        <taxon>Agaricomycotina</taxon>
        <taxon>Agaricomycetes</taxon>
        <taxon>Agaricomycetidae</taxon>
        <taxon>Agaricales</taxon>
        <taxon>Marasmiineae</taxon>
        <taxon>Omphalotaceae</taxon>
        <taxon>Marasmiellus</taxon>
    </lineage>
</organism>
<sequence length="916" mass="101721">MPEQKALVLDKPNGSFIVSTRPIPKPATGELLVKVKAAGLNPVDWKIQAGPYAWLAQDSYPAVLGSDIAGDVEEVGEGVKRWKKDDRIYFQGRYGTNDYTAFQQYTLISAELVGKIPERYSYSQAASIPVAFMAAVFGLYAPKPAGLALNPTLDSSVKFTGQPALVIGGSTSVGQFAIQLFRQLGFSPIIAYASKSHESHLRQLGATHIIDRRSVSFADLPTAISELLPRLTSSPLKIVYDAFSGHEAQKAAYDSLTDGGDVITVNPDQIKPEEKVDGTKNVLVVLASVHLPQVQDWGRQLWKVLEKWVEDGIIVPARVEDLPNGLKGIAEGLERLRSGTTISKMACQSCSASERLCTYPIPDIQNRLRTEFSPTAAQLSEIKAIICSGEEDLGAYQTEINRLKSKIVLLTTKSDLLRKHVQKTRFLLSPIRRLPMEVLGHIFSYCCNSRFNLTSSMRKSRNSFLAVCSRWREVGLSAPQIWSVIDLEFIHHPQKDQLEYAQAALNLHLSRSRACPLDIRINHSRRLGKYEKKLAQTLVHHSNRWKHLSLKSYDLEPFMPLAHLPMLETLQIDVYVSPSYIKAMFPAKLPNLRHFSAPAFPGNVDAIVPWENLTSLEMDLTPEANCLNEYSALNMLEQCTNLRTLTYNNVDHLINLEYANRIRALIVPQVSSSVTNLKIFVAGDAVKSQVNLLGSIFGSLTLSSLESLTLAAVSCFNDFRMKNWPLDTLRLFLERSACSITSLTLKGVGMPDGELISLLAMLPTLTDLSVHEEDLAMVTKKFLNSLHSYDFSPFQDSPQPLLPKLQRLSLRAHGDWFSENTFVKMVISRWLPQGMNIDLGSNSGRVAPVECLKWVKVHVMGKRVNKVIWERLQCVEAGLDGDGSGMKVLLIDEDPPSSDSSSDSESSSSSYSSSEY</sequence>
<evidence type="ECO:0000259" key="2">
    <source>
        <dbReference type="SMART" id="SM00829"/>
    </source>
</evidence>
<feature type="domain" description="Enoyl reductase (ER)" evidence="2">
    <location>
        <begin position="14"/>
        <end position="347"/>
    </location>
</feature>
<comment type="caution">
    <text evidence="3">The sequence shown here is derived from an EMBL/GenBank/DDBJ whole genome shotgun (WGS) entry which is preliminary data.</text>
</comment>
<dbReference type="Gene3D" id="3.80.10.10">
    <property type="entry name" value="Ribonuclease Inhibitor"/>
    <property type="match status" value="1"/>
</dbReference>
<dbReference type="SMART" id="SM00829">
    <property type="entry name" value="PKS_ER"/>
    <property type="match status" value="1"/>
</dbReference>
<dbReference type="InterPro" id="IPR047122">
    <property type="entry name" value="Trans-enoyl_RdTase-like"/>
</dbReference>
<dbReference type="InterPro" id="IPR013154">
    <property type="entry name" value="ADH-like_N"/>
</dbReference>
<dbReference type="CDD" id="cd08249">
    <property type="entry name" value="enoyl_reductase_like"/>
    <property type="match status" value="1"/>
</dbReference>
<dbReference type="InterPro" id="IPR011032">
    <property type="entry name" value="GroES-like_sf"/>
</dbReference>
<dbReference type="SUPFAM" id="SSF51735">
    <property type="entry name" value="NAD(P)-binding Rossmann-fold domains"/>
    <property type="match status" value="1"/>
</dbReference>
<proteinExistence type="predicted"/>
<protein>
    <recommendedName>
        <fullName evidence="2">Enoyl reductase (ER) domain-containing protein</fullName>
    </recommendedName>
</protein>
<dbReference type="InterPro" id="IPR020843">
    <property type="entry name" value="ER"/>
</dbReference>
<dbReference type="Gene3D" id="3.90.180.10">
    <property type="entry name" value="Medium-chain alcohol dehydrogenases, catalytic domain"/>
    <property type="match status" value="1"/>
</dbReference>
<feature type="compositionally biased region" description="Low complexity" evidence="1">
    <location>
        <begin position="897"/>
        <end position="916"/>
    </location>
</feature>
<dbReference type="PANTHER" id="PTHR45348:SF2">
    <property type="entry name" value="ZINC-TYPE ALCOHOL DEHYDROGENASE-LIKE PROTEIN C2E1P3.01"/>
    <property type="match status" value="1"/>
</dbReference>
<feature type="region of interest" description="Disordered" evidence="1">
    <location>
        <begin position="886"/>
        <end position="916"/>
    </location>
</feature>
<dbReference type="InterPro" id="IPR032675">
    <property type="entry name" value="LRR_dom_sf"/>
</dbReference>
<dbReference type="InterPro" id="IPR036047">
    <property type="entry name" value="F-box-like_dom_sf"/>
</dbReference>
<evidence type="ECO:0000256" key="1">
    <source>
        <dbReference type="SAM" id="MobiDB-lite"/>
    </source>
</evidence>
<dbReference type="SUPFAM" id="SSF81383">
    <property type="entry name" value="F-box domain"/>
    <property type="match status" value="1"/>
</dbReference>
<dbReference type="Pfam" id="PF08240">
    <property type="entry name" value="ADH_N"/>
    <property type="match status" value="1"/>
</dbReference>
<gene>
    <name evidence="3" type="ORF">VKT23_018027</name>
</gene>
<name>A0ABR1IQ88_9AGAR</name>
<evidence type="ECO:0000313" key="4">
    <source>
        <dbReference type="Proteomes" id="UP001498398"/>
    </source>
</evidence>
<dbReference type="PANTHER" id="PTHR45348">
    <property type="entry name" value="HYPOTHETICAL OXIDOREDUCTASE (EUROFUNG)"/>
    <property type="match status" value="1"/>
</dbReference>
<accession>A0ABR1IQ88</accession>
<dbReference type="EMBL" id="JBANRG010000079">
    <property type="protein sequence ID" value="KAK7438414.1"/>
    <property type="molecule type" value="Genomic_DNA"/>
</dbReference>